<dbReference type="InterPro" id="IPR039353">
    <property type="entry name" value="TF_Adf1"/>
</dbReference>
<sequence>MPPTEKKRKDRVTTAMSVAAQKRIGDVAADRDKLYRWRHGHQDTLTKFWQNNPIFYDKTKPHFKDKFLKIQLVQELIDKNSEDWEKIHSPLPTVTQVEAHLRNMRTRFVKLLKLQAASPDLKLSFTQEKILEQYQFLRPHIQRSRSTGTHNFPGEQPEGEADSVVNDDNDNDDQNDQESQQASTSQTTQKCKEKERGRPTSLSPSPVADSEDDVSEMEILQQAKNLISNIRAPTKCQQERKVRDFCRYLESELLQIPESAWDECSFAMINTVRGFKQKTQQPGQLILTLQHGKTCYILPKK</sequence>
<name>A0A2I4BAM9_AUSLI</name>
<evidence type="ECO:0000313" key="3">
    <source>
        <dbReference type="RefSeq" id="XP_013864772.1"/>
    </source>
</evidence>
<dbReference type="OrthoDB" id="8854996at2759"/>
<feature type="compositionally biased region" description="Low complexity" evidence="1">
    <location>
        <begin position="177"/>
        <end position="189"/>
    </location>
</feature>
<evidence type="ECO:0000313" key="2">
    <source>
        <dbReference type="Proteomes" id="UP000192220"/>
    </source>
</evidence>
<keyword evidence="2" id="KW-1185">Reference proteome</keyword>
<reference evidence="3" key="1">
    <citation type="submission" date="2025-08" db="UniProtKB">
        <authorList>
            <consortium name="RefSeq"/>
        </authorList>
    </citation>
    <scope>IDENTIFICATION</scope>
    <source>
        <strain evidence="3">Quisiro</strain>
        <tissue evidence="3">Liver</tissue>
    </source>
</reference>
<dbReference type="KEGG" id="alim:106518183"/>
<dbReference type="Proteomes" id="UP000192220">
    <property type="component" value="Unplaced"/>
</dbReference>
<dbReference type="AlphaFoldDB" id="A0A2I4BAM9"/>
<organism evidence="2 3">
    <name type="scientific">Austrofundulus limnaeus</name>
    <name type="common">Annual killifish</name>
    <dbReference type="NCBI Taxonomy" id="52670"/>
    <lineage>
        <taxon>Eukaryota</taxon>
        <taxon>Metazoa</taxon>
        <taxon>Chordata</taxon>
        <taxon>Craniata</taxon>
        <taxon>Vertebrata</taxon>
        <taxon>Euteleostomi</taxon>
        <taxon>Actinopterygii</taxon>
        <taxon>Neopterygii</taxon>
        <taxon>Teleostei</taxon>
        <taxon>Neoteleostei</taxon>
        <taxon>Acanthomorphata</taxon>
        <taxon>Ovalentaria</taxon>
        <taxon>Atherinomorphae</taxon>
        <taxon>Cyprinodontiformes</taxon>
        <taxon>Rivulidae</taxon>
        <taxon>Austrofundulus</taxon>
    </lineage>
</organism>
<dbReference type="GeneID" id="106518183"/>
<dbReference type="PANTHER" id="PTHR12243:SF67">
    <property type="entry name" value="COREPRESSOR OF PANGOLIN, ISOFORM A-RELATED"/>
    <property type="match status" value="1"/>
</dbReference>
<gene>
    <name evidence="3" type="primary">LOC106518183</name>
</gene>
<protein>
    <submittedName>
        <fullName evidence="3">Uncharacterized protein LOC106518183</fullName>
    </submittedName>
</protein>
<feature type="compositionally biased region" description="Acidic residues" evidence="1">
    <location>
        <begin position="157"/>
        <end position="176"/>
    </location>
</feature>
<evidence type="ECO:0000256" key="1">
    <source>
        <dbReference type="SAM" id="MobiDB-lite"/>
    </source>
</evidence>
<accession>A0A2I4BAM9</accession>
<dbReference type="PANTHER" id="PTHR12243">
    <property type="entry name" value="MADF DOMAIN TRANSCRIPTION FACTOR"/>
    <property type="match status" value="1"/>
</dbReference>
<feature type="region of interest" description="Disordered" evidence="1">
    <location>
        <begin position="142"/>
        <end position="213"/>
    </location>
</feature>
<proteinExistence type="predicted"/>
<dbReference type="RefSeq" id="XP_013864772.1">
    <property type="nucleotide sequence ID" value="XM_014009318.1"/>
</dbReference>
<dbReference type="InParanoid" id="A0A2I4BAM9"/>